<keyword evidence="1" id="KW-1133">Transmembrane helix</keyword>
<dbReference type="OrthoDB" id="290549at2"/>
<dbReference type="RefSeq" id="WP_105349517.1">
    <property type="nucleotide sequence ID" value="NZ_PUIA01000001.1"/>
</dbReference>
<keyword evidence="1" id="KW-0812">Transmembrane</keyword>
<dbReference type="AlphaFoldDB" id="A0A2S8GBX5"/>
<proteinExistence type="predicted"/>
<dbReference type="EMBL" id="PUIA01000001">
    <property type="protein sequence ID" value="PQO41810.1"/>
    <property type="molecule type" value="Genomic_DNA"/>
</dbReference>
<evidence type="ECO:0000256" key="1">
    <source>
        <dbReference type="SAM" id="Phobius"/>
    </source>
</evidence>
<dbReference type="Proteomes" id="UP000240009">
    <property type="component" value="Unassembled WGS sequence"/>
</dbReference>
<reference evidence="2 3" key="1">
    <citation type="submission" date="2018-02" db="EMBL/GenBank/DDBJ databases">
        <title>Comparative genomes isolates from brazilian mangrove.</title>
        <authorList>
            <person name="Araujo J.E."/>
            <person name="Taketani R.G."/>
            <person name="Silva M.C.P."/>
            <person name="Loureco M.V."/>
            <person name="Andreote F.D."/>
        </authorList>
    </citation>
    <scope>NUCLEOTIDE SEQUENCE [LARGE SCALE GENOMIC DNA]</scope>
    <source>
        <strain evidence="2 3">HEX-2 MGV</strain>
    </source>
</reference>
<organism evidence="2 3">
    <name type="scientific">Blastopirellula marina</name>
    <dbReference type="NCBI Taxonomy" id="124"/>
    <lineage>
        <taxon>Bacteria</taxon>
        <taxon>Pseudomonadati</taxon>
        <taxon>Planctomycetota</taxon>
        <taxon>Planctomycetia</taxon>
        <taxon>Pirellulales</taxon>
        <taxon>Pirellulaceae</taxon>
        <taxon>Blastopirellula</taxon>
    </lineage>
</organism>
<name>A0A2S8GBX5_9BACT</name>
<comment type="caution">
    <text evidence="2">The sequence shown here is derived from an EMBL/GenBank/DDBJ whole genome shotgun (WGS) entry which is preliminary data.</text>
</comment>
<feature type="transmembrane region" description="Helical" evidence="1">
    <location>
        <begin position="34"/>
        <end position="54"/>
    </location>
</feature>
<sequence>MNSDPLFQTDQAQPDPQVRELHKPQQLFRNAWNFSFKTFLVVMVFATLLVSHVWTSKKLSDAERNLREVRQDFKLLDVQDPSQIYQLTMAKQLPFYIQKRVYLPPGRNYQFCLSLDGDVYLDDDSAKWRVLLEPGTGILTFRVVQKTNGLFQGELTTDWSSSQSGVVPTRRVSTHDFNASRGAISQFYWRTIHRLVVESPDDYVISHIERDANHFQGPYDPTKNANLFSMGLRHEDGRTEGLELWIEPVPLP</sequence>
<protein>
    <submittedName>
        <fullName evidence="2">Uncharacterized protein</fullName>
    </submittedName>
</protein>
<keyword evidence="1" id="KW-0472">Membrane</keyword>
<evidence type="ECO:0000313" key="3">
    <source>
        <dbReference type="Proteomes" id="UP000240009"/>
    </source>
</evidence>
<gene>
    <name evidence="2" type="ORF">C5Y96_00100</name>
</gene>
<evidence type="ECO:0000313" key="2">
    <source>
        <dbReference type="EMBL" id="PQO41810.1"/>
    </source>
</evidence>
<accession>A0A2S8GBX5</accession>